<accession>A0A4W2HGP3</accession>
<reference evidence="8 9" key="1">
    <citation type="submission" date="2018-11" db="EMBL/GenBank/DDBJ databases">
        <title>Haplotype-resolved cattle genomes.</title>
        <authorList>
            <person name="Low W.Y."/>
            <person name="Tearle R."/>
            <person name="Bickhart D.M."/>
            <person name="Rosen B.D."/>
            <person name="Koren S."/>
            <person name="Rhie A."/>
            <person name="Hiendleder S."/>
            <person name="Phillippy A.M."/>
            <person name="Smith T.P.L."/>
            <person name="Williams J.L."/>
        </authorList>
    </citation>
    <scope>NUCLEOTIDE SEQUENCE [LARGE SCALE GENOMIC DNA]</scope>
</reference>
<dbReference type="GO" id="GO:0006954">
    <property type="term" value="P:inflammatory response"/>
    <property type="evidence" value="ECO:0007669"/>
    <property type="project" value="UniProtKB-KW"/>
</dbReference>
<name>A0A4W2HGP3_BOBOX</name>
<proteinExistence type="predicted"/>
<protein>
    <recommendedName>
        <fullName evidence="7">Anaphylatoxin-like domain-containing protein</fullName>
    </recommendedName>
</protein>
<keyword evidence="6" id="KW-0395">Inflammatory response</keyword>
<sequence>TAFEKTEEETSTFKHPLIRKCCSGGAHRPEETCEQRAARITISQKCQSFHWVLQPGKQSEVGGVFHPCNSGKARYMSELLLHVQCRKRPLGRVCAAMGRSTSKLGLM</sequence>
<feature type="domain" description="Anaphylatoxin-like" evidence="7">
    <location>
        <begin position="21"/>
        <end position="47"/>
    </location>
</feature>
<evidence type="ECO:0000259" key="7">
    <source>
        <dbReference type="Pfam" id="PF01821"/>
    </source>
</evidence>
<evidence type="ECO:0000256" key="3">
    <source>
        <dbReference type="ARBA" id="ARBA00022588"/>
    </source>
</evidence>
<evidence type="ECO:0000313" key="9">
    <source>
        <dbReference type="Proteomes" id="UP000429181"/>
    </source>
</evidence>
<organism evidence="8 9">
    <name type="scientific">Bos indicus x Bos taurus</name>
    <name type="common">Hybrid cattle</name>
    <dbReference type="NCBI Taxonomy" id="30522"/>
    <lineage>
        <taxon>Eukaryota</taxon>
        <taxon>Metazoa</taxon>
        <taxon>Chordata</taxon>
        <taxon>Craniata</taxon>
        <taxon>Vertebrata</taxon>
        <taxon>Euteleostomi</taxon>
        <taxon>Mammalia</taxon>
        <taxon>Eutheria</taxon>
        <taxon>Laurasiatheria</taxon>
        <taxon>Artiodactyla</taxon>
        <taxon>Ruminantia</taxon>
        <taxon>Pecora</taxon>
        <taxon>Bovidae</taxon>
        <taxon>Bovinae</taxon>
        <taxon>Bos</taxon>
    </lineage>
</organism>
<keyword evidence="3" id="KW-0399">Innate immunity</keyword>
<keyword evidence="5" id="KW-1015">Disulfide bond</keyword>
<dbReference type="AlphaFoldDB" id="A0A4W2HGP3"/>
<dbReference type="Ensembl" id="ENSBIXT00005012202.1">
    <property type="protein sequence ID" value="ENSBIXP00005028978.1"/>
    <property type="gene ID" value="ENSBIXG00005005904.1"/>
</dbReference>
<dbReference type="InterPro" id="IPR018081">
    <property type="entry name" value="Anaphylatoxin_comp_syst"/>
</dbReference>
<evidence type="ECO:0000256" key="1">
    <source>
        <dbReference type="ARBA" id="ARBA00004613"/>
    </source>
</evidence>
<dbReference type="SUPFAM" id="SSF47686">
    <property type="entry name" value="Anaphylotoxins (complement system)"/>
    <property type="match status" value="1"/>
</dbReference>
<keyword evidence="3" id="KW-0391">Immunity</keyword>
<evidence type="ECO:0000256" key="2">
    <source>
        <dbReference type="ARBA" id="ARBA00022525"/>
    </source>
</evidence>
<dbReference type="InterPro" id="IPR000020">
    <property type="entry name" value="Anaphylatoxin/fibulin"/>
</dbReference>
<evidence type="ECO:0000256" key="4">
    <source>
        <dbReference type="ARBA" id="ARBA00022875"/>
    </source>
</evidence>
<evidence type="ECO:0000313" key="8">
    <source>
        <dbReference type="Ensembl" id="ENSBIXP00005028978.1"/>
    </source>
</evidence>
<dbReference type="GO" id="GO:0005576">
    <property type="term" value="C:extracellular region"/>
    <property type="evidence" value="ECO:0007669"/>
    <property type="project" value="UniProtKB-SubCell"/>
</dbReference>
<keyword evidence="2" id="KW-0964">Secreted</keyword>
<comment type="subcellular location">
    <subcellularLocation>
        <location evidence="1">Secreted</location>
    </subcellularLocation>
</comment>
<dbReference type="Pfam" id="PF01821">
    <property type="entry name" value="ANATO"/>
    <property type="match status" value="1"/>
</dbReference>
<dbReference type="GO" id="GO:0045087">
    <property type="term" value="P:innate immune response"/>
    <property type="evidence" value="ECO:0007669"/>
    <property type="project" value="UniProtKB-KW"/>
</dbReference>
<dbReference type="GO" id="GO:0006958">
    <property type="term" value="P:complement activation, classical pathway"/>
    <property type="evidence" value="ECO:0007669"/>
    <property type="project" value="UniProtKB-KW"/>
</dbReference>
<evidence type="ECO:0000256" key="6">
    <source>
        <dbReference type="ARBA" id="ARBA00023198"/>
    </source>
</evidence>
<evidence type="ECO:0000256" key="5">
    <source>
        <dbReference type="ARBA" id="ARBA00023157"/>
    </source>
</evidence>
<dbReference type="Proteomes" id="UP000429181">
    <property type="component" value="Chromosome 8"/>
</dbReference>
<reference evidence="8" key="2">
    <citation type="submission" date="2025-08" db="UniProtKB">
        <authorList>
            <consortium name="Ensembl"/>
        </authorList>
    </citation>
    <scope>IDENTIFICATION</scope>
</reference>
<keyword evidence="4" id="KW-0180">Complement pathway</keyword>
<dbReference type="Gene3D" id="1.20.91.20">
    <property type="entry name" value="Anaphylotoxins (complement system)"/>
    <property type="match status" value="1"/>
</dbReference>